<dbReference type="PANTHER" id="PTHR43773">
    <property type="entry name" value="MAGNESIUM TRANSPORTER MGTE"/>
    <property type="match status" value="1"/>
</dbReference>
<dbReference type="PROSITE" id="PS51371">
    <property type="entry name" value="CBS"/>
    <property type="match status" value="2"/>
</dbReference>
<dbReference type="Pfam" id="PF00571">
    <property type="entry name" value="CBS"/>
    <property type="match status" value="2"/>
</dbReference>
<proteinExistence type="predicted"/>
<dbReference type="AlphaFoldDB" id="A0A1M4ULA7"/>
<dbReference type="SMART" id="SM00924">
    <property type="entry name" value="MgtE_N"/>
    <property type="match status" value="1"/>
</dbReference>
<dbReference type="Gene3D" id="1.25.60.10">
    <property type="entry name" value="MgtE N-terminal domain-like"/>
    <property type="match status" value="1"/>
</dbReference>
<keyword evidence="1" id="KW-0129">CBS domain</keyword>
<protein>
    <submittedName>
        <fullName evidence="3">CBS domain-containing protein</fullName>
    </submittedName>
</protein>
<dbReference type="Proteomes" id="UP000184295">
    <property type="component" value="Unassembled WGS sequence"/>
</dbReference>
<evidence type="ECO:0000313" key="3">
    <source>
        <dbReference type="EMBL" id="SHE57370.1"/>
    </source>
</evidence>
<evidence type="ECO:0000256" key="1">
    <source>
        <dbReference type="PROSITE-ProRule" id="PRU00703"/>
    </source>
</evidence>
<reference evidence="4" key="1">
    <citation type="submission" date="2016-11" db="EMBL/GenBank/DDBJ databases">
        <authorList>
            <person name="Varghese N."/>
            <person name="Submissions S."/>
        </authorList>
    </citation>
    <scope>NUCLEOTIDE SEQUENCE [LARGE SCALE GENOMIC DNA]</scope>
    <source>
        <strain evidence="4">DSM 19514</strain>
    </source>
</reference>
<organism evidence="3 4">
    <name type="scientific">Ferrithrix thermotolerans DSM 19514</name>
    <dbReference type="NCBI Taxonomy" id="1121881"/>
    <lineage>
        <taxon>Bacteria</taxon>
        <taxon>Bacillati</taxon>
        <taxon>Actinomycetota</taxon>
        <taxon>Acidimicrobiia</taxon>
        <taxon>Acidimicrobiales</taxon>
        <taxon>Acidimicrobiaceae</taxon>
        <taxon>Ferrithrix</taxon>
    </lineage>
</organism>
<evidence type="ECO:0000313" key="4">
    <source>
        <dbReference type="Proteomes" id="UP000184295"/>
    </source>
</evidence>
<feature type="domain" description="CBS" evidence="2">
    <location>
        <begin position="289"/>
        <end position="352"/>
    </location>
</feature>
<dbReference type="PANTHER" id="PTHR43773:SF1">
    <property type="entry name" value="MAGNESIUM TRANSPORTER MGTE"/>
    <property type="match status" value="1"/>
</dbReference>
<dbReference type="GO" id="GO:0016020">
    <property type="term" value="C:membrane"/>
    <property type="evidence" value="ECO:0007669"/>
    <property type="project" value="InterPro"/>
</dbReference>
<evidence type="ECO:0000259" key="2">
    <source>
        <dbReference type="PROSITE" id="PS51371"/>
    </source>
</evidence>
<feature type="domain" description="CBS" evidence="2">
    <location>
        <begin position="354"/>
        <end position="414"/>
    </location>
</feature>
<dbReference type="Gene3D" id="3.10.580.10">
    <property type="entry name" value="CBS-domain"/>
    <property type="match status" value="1"/>
</dbReference>
<dbReference type="GO" id="GO:0015095">
    <property type="term" value="F:magnesium ion transmembrane transporter activity"/>
    <property type="evidence" value="ECO:0007669"/>
    <property type="project" value="InterPro"/>
</dbReference>
<gene>
    <name evidence="3" type="ORF">SAMN02745225_01009</name>
</gene>
<dbReference type="SUPFAM" id="SSF158791">
    <property type="entry name" value="MgtE N-terminal domain-like"/>
    <property type="match status" value="1"/>
</dbReference>
<accession>A0A1M4ULA7</accession>
<dbReference type="InterPro" id="IPR006668">
    <property type="entry name" value="Mg_transptr_MgtE_intracell_dom"/>
</dbReference>
<keyword evidence="4" id="KW-1185">Reference proteome</keyword>
<dbReference type="InterPro" id="IPR046342">
    <property type="entry name" value="CBS_dom_sf"/>
</dbReference>
<dbReference type="InterPro" id="IPR000644">
    <property type="entry name" value="CBS_dom"/>
</dbReference>
<name>A0A1M4ULA7_9ACTN</name>
<sequence>MDRLAVRSSLIPLNVILTKSVSDASGHSLGRVIDVVVKWSGDAIYPDVKGMVIKDQNSESELLVPASKIEVFQASTRTIRYLGAGPGKWERRRGELRLEADVIGRQIVDVQGASVVIAKELYLAWIGQTMYLVGVSGPEKRRGLKALSKVDSGLIDWSLVQPFGEADSELKLKELHEGLRRLRPGELADLLQELDDEARDEFTASMDLSDLADAVEEMEPEEVEDLMVDTPPEVAAKLIEKMEPDEAVDALRDLGRAEADEILAKLPPEVSEALEESLEYPETMAGGFMTTVLVISSPQDTISEVAEKMRAAKDHSTDIDATVVVDENGKYLGDVHLFDLFIADSSQAVGSLLGEHDPLYIDAEAPLREVVKTLIEARSSSLVVVDEEGFPIGRVLADDVVDALERSSGFHFKLPWNK</sequence>
<dbReference type="Pfam" id="PF03448">
    <property type="entry name" value="MgtE_N"/>
    <property type="match status" value="1"/>
</dbReference>
<dbReference type="SMART" id="SM00116">
    <property type="entry name" value="CBS"/>
    <property type="match status" value="2"/>
</dbReference>
<dbReference type="InterPro" id="IPR006669">
    <property type="entry name" value="MgtE_transporter"/>
</dbReference>
<dbReference type="STRING" id="1121881.SAMN02745225_01009"/>
<dbReference type="SUPFAM" id="SSF54631">
    <property type="entry name" value="CBS-domain pair"/>
    <property type="match status" value="1"/>
</dbReference>
<dbReference type="InterPro" id="IPR038076">
    <property type="entry name" value="MgtE_N_sf"/>
</dbReference>
<dbReference type="EMBL" id="FQUL01000011">
    <property type="protein sequence ID" value="SHE57370.1"/>
    <property type="molecule type" value="Genomic_DNA"/>
</dbReference>